<dbReference type="Gene3D" id="1.10.10.10">
    <property type="entry name" value="Winged helix-like DNA-binding domain superfamily/Winged helix DNA-binding domain"/>
    <property type="match status" value="1"/>
</dbReference>
<keyword evidence="3" id="KW-0723">Serine/threonine-protein kinase</keyword>
<accession>A0A1I5ERG0</accession>
<dbReference type="SUPFAM" id="SSF52540">
    <property type="entry name" value="P-loop containing nucleoside triphosphate hydrolases"/>
    <property type="match status" value="1"/>
</dbReference>
<dbReference type="Pfam" id="PF13401">
    <property type="entry name" value="AAA_22"/>
    <property type="match status" value="1"/>
</dbReference>
<dbReference type="GO" id="GO:0016887">
    <property type="term" value="F:ATP hydrolysis activity"/>
    <property type="evidence" value="ECO:0007669"/>
    <property type="project" value="InterPro"/>
</dbReference>
<dbReference type="InterPro" id="IPR000792">
    <property type="entry name" value="Tscrpt_reg_LuxR_C"/>
</dbReference>
<sequence>MARRPAARPAARLPAERSSFVGRRAELGRLRALLGDSRLVTLVGPGGVGKTRLALRAAEELRRAFPDGVVLADLTGVADPALTAAAVAAALDVRDSTGRWLPGALAEVLGERRVLLVLDNCEHLRDACAVLVDALVATCPGLTVLATSRTPLDVPGETLCAVPPLTGAEGVALLEQRARAAVPDLTLGPEDAGVLAELCRQLDHVPLAIELAAVRLRTLTPVQLLDRLDDRFGLLRRSGPVGPGRHRTLRATMEWSADLLGEAERVLWRRMAAFAAGFDLAAAEAVCAGDGLEPPQVLETLTRLVDSSLVVVDRHPAGPRFRMLETVRAFGRELLEVSGEAEVVRRRHRDWCAGLVRDAAAGFLGPEMVSAFDRLAAVHPELAAALEWCLRTPGEVRTGMVLASDVWLYWAARGHLGEGRRWLDLLLRADPGTCAARARAQVVAGYLALVATDPEAGVPLLERGRDDAVALRLPDVAALATQYLGLAALFRGDLVTADRLLREAATVHDPPAAAFCWADVGVVSLLAGDLVAADAAFGTALDGARDPWTRSHALWGRGLVRLAAGDPVEATRLEEQALRLMREVDDRSGVALCVAAVGWAAAARGDADRAARLSGAAEAVWRSVPARTPAPLTAVRDRWTAVARHALGERRWSDRHAEGSALDRAAAVALALGEQPGTSPVAPLPSGPLTRRQEEVADLVAQGLTDREIAARLVISPRTAESHVEQILTRLGFRSRAEIAAWAAKGDRPVPLHARRSGQGIRTRPGSPR</sequence>
<name>A0A1I5ERG0_9ACTN</name>
<dbReference type="SUPFAM" id="SSF46894">
    <property type="entry name" value="C-terminal effector domain of the bipartite response regulators"/>
    <property type="match status" value="1"/>
</dbReference>
<dbReference type="GO" id="GO:0004674">
    <property type="term" value="F:protein serine/threonine kinase activity"/>
    <property type="evidence" value="ECO:0007669"/>
    <property type="project" value="UniProtKB-KW"/>
</dbReference>
<dbReference type="PANTHER" id="PTHR47691">
    <property type="entry name" value="REGULATOR-RELATED"/>
    <property type="match status" value="1"/>
</dbReference>
<dbReference type="Gene3D" id="3.40.50.300">
    <property type="entry name" value="P-loop containing nucleotide triphosphate hydrolases"/>
    <property type="match status" value="1"/>
</dbReference>
<dbReference type="PROSITE" id="PS50043">
    <property type="entry name" value="HTH_LUXR_2"/>
    <property type="match status" value="1"/>
</dbReference>
<dbReference type="GO" id="GO:0006355">
    <property type="term" value="P:regulation of DNA-templated transcription"/>
    <property type="evidence" value="ECO:0007669"/>
    <property type="project" value="InterPro"/>
</dbReference>
<dbReference type="InterPro" id="IPR027417">
    <property type="entry name" value="P-loop_NTPase"/>
</dbReference>
<dbReference type="InterPro" id="IPR011990">
    <property type="entry name" value="TPR-like_helical_dom_sf"/>
</dbReference>
<organism evidence="3 4">
    <name type="scientific">Geodermatophilus obscurus</name>
    <dbReference type="NCBI Taxonomy" id="1861"/>
    <lineage>
        <taxon>Bacteria</taxon>
        <taxon>Bacillati</taxon>
        <taxon>Actinomycetota</taxon>
        <taxon>Actinomycetes</taxon>
        <taxon>Geodermatophilales</taxon>
        <taxon>Geodermatophilaceae</taxon>
        <taxon>Geodermatophilus</taxon>
    </lineage>
</organism>
<dbReference type="AlphaFoldDB" id="A0A1I5ERG0"/>
<dbReference type="PRINTS" id="PR00038">
    <property type="entry name" value="HTHLUXR"/>
</dbReference>
<keyword evidence="3" id="KW-0808">Transferase</keyword>
<dbReference type="SMART" id="SM00421">
    <property type="entry name" value="HTH_LUXR"/>
    <property type="match status" value="1"/>
</dbReference>
<dbReference type="PRINTS" id="PR00364">
    <property type="entry name" value="DISEASERSIST"/>
</dbReference>
<dbReference type="EMBL" id="FOWE01000003">
    <property type="protein sequence ID" value="SFO14019.1"/>
    <property type="molecule type" value="Genomic_DNA"/>
</dbReference>
<proteinExistence type="predicted"/>
<evidence type="ECO:0000256" key="1">
    <source>
        <dbReference type="SAM" id="MobiDB-lite"/>
    </source>
</evidence>
<feature type="domain" description="HTH luxR-type" evidence="2">
    <location>
        <begin position="682"/>
        <end position="747"/>
    </location>
</feature>
<reference evidence="4" key="1">
    <citation type="submission" date="2016-10" db="EMBL/GenBank/DDBJ databases">
        <authorList>
            <person name="Varghese N."/>
            <person name="Submissions S."/>
        </authorList>
    </citation>
    <scope>NUCLEOTIDE SEQUENCE [LARGE SCALE GENOMIC DNA]</scope>
    <source>
        <strain evidence="4">DSM 43161</strain>
    </source>
</reference>
<dbReference type="Proteomes" id="UP000183642">
    <property type="component" value="Unassembled WGS sequence"/>
</dbReference>
<dbReference type="GO" id="GO:0003677">
    <property type="term" value="F:DNA binding"/>
    <property type="evidence" value="ECO:0007669"/>
    <property type="project" value="InterPro"/>
</dbReference>
<dbReference type="Pfam" id="PF00196">
    <property type="entry name" value="GerE"/>
    <property type="match status" value="1"/>
</dbReference>
<gene>
    <name evidence="3" type="ORF">SAMN05660359_01698</name>
</gene>
<dbReference type="SUPFAM" id="SSF48452">
    <property type="entry name" value="TPR-like"/>
    <property type="match status" value="1"/>
</dbReference>
<dbReference type="CDD" id="cd06170">
    <property type="entry name" value="LuxR_C_like"/>
    <property type="match status" value="1"/>
</dbReference>
<dbReference type="Gene3D" id="1.25.40.10">
    <property type="entry name" value="Tetratricopeptide repeat domain"/>
    <property type="match status" value="1"/>
</dbReference>
<evidence type="ECO:0000313" key="3">
    <source>
        <dbReference type="EMBL" id="SFO14019.1"/>
    </source>
</evidence>
<keyword evidence="4" id="KW-1185">Reference proteome</keyword>
<keyword evidence="3" id="KW-0418">Kinase</keyword>
<dbReference type="RefSeq" id="WP_075013032.1">
    <property type="nucleotide sequence ID" value="NZ_FOWE01000003.1"/>
</dbReference>
<dbReference type="InterPro" id="IPR058852">
    <property type="entry name" value="HTH_77"/>
</dbReference>
<dbReference type="InterPro" id="IPR016032">
    <property type="entry name" value="Sig_transdc_resp-reg_C-effctor"/>
</dbReference>
<dbReference type="Pfam" id="PF25872">
    <property type="entry name" value="HTH_77"/>
    <property type="match status" value="1"/>
</dbReference>
<evidence type="ECO:0000259" key="2">
    <source>
        <dbReference type="PROSITE" id="PS50043"/>
    </source>
</evidence>
<evidence type="ECO:0000313" key="4">
    <source>
        <dbReference type="Proteomes" id="UP000183642"/>
    </source>
</evidence>
<dbReference type="InterPro" id="IPR036388">
    <property type="entry name" value="WH-like_DNA-bd_sf"/>
</dbReference>
<dbReference type="PANTHER" id="PTHR47691:SF3">
    <property type="entry name" value="HTH-TYPE TRANSCRIPTIONAL REGULATOR RV0890C-RELATED"/>
    <property type="match status" value="1"/>
</dbReference>
<protein>
    <submittedName>
        <fullName evidence="3">Non-specific serine/threonine protein kinase</fullName>
    </submittedName>
</protein>
<dbReference type="InterPro" id="IPR049945">
    <property type="entry name" value="AAA_22"/>
</dbReference>
<feature type="region of interest" description="Disordered" evidence="1">
    <location>
        <begin position="750"/>
        <end position="769"/>
    </location>
</feature>